<feature type="binding site" evidence="10">
    <location>
        <position position="1097"/>
    </location>
    <ligand>
        <name>Mg(2+)</name>
        <dbReference type="ChEBI" id="CHEBI:18420"/>
        <label>1</label>
    </ligand>
</feature>
<keyword evidence="14" id="KW-1185">Reference proteome</keyword>
<dbReference type="Pfam" id="PF14528">
    <property type="entry name" value="LAGLIDADG_3"/>
    <property type="match status" value="1"/>
</dbReference>
<dbReference type="Pfam" id="PF18072">
    <property type="entry name" value="FGAR-AT_linker"/>
    <property type="match status" value="1"/>
</dbReference>
<evidence type="ECO:0000256" key="4">
    <source>
        <dbReference type="ARBA" id="ARBA00022741"/>
    </source>
</evidence>
<dbReference type="EC" id="6.3.5.3" evidence="10"/>
<keyword evidence="8 10" id="KW-0460">Magnesium</keyword>
<evidence type="ECO:0000256" key="2">
    <source>
        <dbReference type="ARBA" id="ARBA00022598"/>
    </source>
</evidence>
<dbReference type="InterPro" id="IPR006142">
    <property type="entry name" value="INTEIN"/>
</dbReference>
<dbReference type="InterPro" id="IPR006141">
    <property type="entry name" value="Intein_N"/>
</dbReference>
<accession>A0AAV3XHW7</accession>
<dbReference type="InterPro" id="IPR027434">
    <property type="entry name" value="Homing_endonucl"/>
</dbReference>
<name>A0AAV3XHW7_9CYAN</name>
<dbReference type="SUPFAM" id="SSF51294">
    <property type="entry name" value="Hedgehog/intein (Hint) domain"/>
    <property type="match status" value="1"/>
</dbReference>
<comment type="function">
    <text evidence="10">Part of the phosphoribosylformylglycinamidine synthase complex involved in the purines biosynthetic pathway. Catalyzes the ATP-dependent conversion of formylglycinamide ribonucleotide (FGAR) and glutamine to yield formylglycinamidine ribonucleotide (FGAM) and glutamate. The FGAM synthase complex is composed of three subunits. PurQ produces an ammonia molecule by converting glutamine to glutamate. PurL transfers the ammonia molecule to FGAR to form FGAM in an ATP-dependent manner. PurS interacts with PurQ and PurL and is thought to assist in the transfer of the ammonia molecule from PurQ to PurL.</text>
</comment>
<dbReference type="InterPro" id="IPR030934">
    <property type="entry name" value="Intein_C"/>
</dbReference>
<evidence type="ECO:0000256" key="11">
    <source>
        <dbReference type="SAM" id="MobiDB-lite"/>
    </source>
</evidence>
<dbReference type="NCBIfam" id="TIGR01443">
    <property type="entry name" value="intein_Cterm"/>
    <property type="match status" value="1"/>
</dbReference>
<dbReference type="PROSITE" id="PS50819">
    <property type="entry name" value="INTEIN_ENDONUCLEASE"/>
    <property type="match status" value="1"/>
</dbReference>
<dbReference type="RefSeq" id="WP_226589343.1">
    <property type="nucleotide sequence ID" value="NZ_BLAY01000152.1"/>
</dbReference>
<dbReference type="HAMAP" id="MF_00420">
    <property type="entry name" value="PurL_2"/>
    <property type="match status" value="1"/>
</dbReference>
<comment type="subcellular location">
    <subcellularLocation>
        <location evidence="10">Cytoplasm</location>
    </subcellularLocation>
</comment>
<dbReference type="GO" id="GO:0006189">
    <property type="term" value="P:'de novo' IMP biosynthetic process"/>
    <property type="evidence" value="ECO:0007669"/>
    <property type="project" value="UniProtKB-UniRule"/>
</dbReference>
<dbReference type="GO" id="GO:0000287">
    <property type="term" value="F:magnesium ion binding"/>
    <property type="evidence" value="ECO:0007669"/>
    <property type="project" value="UniProtKB-UniRule"/>
</dbReference>
<evidence type="ECO:0000313" key="14">
    <source>
        <dbReference type="Proteomes" id="UP001050975"/>
    </source>
</evidence>
<dbReference type="SUPFAM" id="SSF55608">
    <property type="entry name" value="Homing endonucleases"/>
    <property type="match status" value="1"/>
</dbReference>
<dbReference type="InterPro" id="IPR036921">
    <property type="entry name" value="PurM-like_N_sf"/>
</dbReference>
<evidence type="ECO:0000313" key="13">
    <source>
        <dbReference type="EMBL" id="GET42188.1"/>
    </source>
</evidence>
<proteinExistence type="inferred from homology"/>
<evidence type="ECO:0000256" key="6">
    <source>
        <dbReference type="ARBA" id="ARBA00022813"/>
    </source>
</evidence>
<evidence type="ECO:0000256" key="7">
    <source>
        <dbReference type="ARBA" id="ARBA00022840"/>
    </source>
</evidence>
<dbReference type="GO" id="GO:0005524">
    <property type="term" value="F:ATP binding"/>
    <property type="evidence" value="ECO:0007669"/>
    <property type="project" value="UniProtKB-UniRule"/>
</dbReference>
<protein>
    <recommendedName>
        <fullName evidence="10">Phosphoribosylformylglycinamidine synthase subunit PurL</fullName>
        <shortName evidence="10">FGAM synthase</shortName>
        <ecNumber evidence="10">6.3.5.3</ecNumber>
    </recommendedName>
    <alternativeName>
        <fullName evidence="10">Formylglycinamide ribonucleotide amidotransferase subunit II</fullName>
        <shortName evidence="10">FGAR amidotransferase II</shortName>
        <shortName evidence="10">FGAR-AT II</shortName>
    </alternativeName>
    <alternativeName>
        <fullName evidence="10">Glutamine amidotransferase PurL</fullName>
    </alternativeName>
    <alternativeName>
        <fullName evidence="10">Phosphoribosylformylglycinamidine synthase subunit II</fullName>
    </alternativeName>
</protein>
<dbReference type="NCBIfam" id="TIGR01445">
    <property type="entry name" value="intein_Nterm"/>
    <property type="match status" value="1"/>
</dbReference>
<keyword evidence="6" id="KW-0068">Autocatalytic cleavage</keyword>
<reference evidence="13" key="1">
    <citation type="submission" date="2019-10" db="EMBL/GenBank/DDBJ databases">
        <title>Draft genome sequece of Microseira wollei NIES-4236.</title>
        <authorList>
            <person name="Yamaguchi H."/>
            <person name="Suzuki S."/>
            <person name="Kawachi M."/>
        </authorList>
    </citation>
    <scope>NUCLEOTIDE SEQUENCE</scope>
    <source>
        <strain evidence="13">NIES-4236</strain>
    </source>
</reference>
<sequence length="1317" mass="144195">MSTTSPFSPDEIAALGIKPEEYEEIVKRLGRHPNKAELGMFGVMWSEHCCYKNSRPLLKQFPTEGDRILVGPGENAGVVDLDNGLRLAFKIESHNHPSAVEPFQGAATGVGGILRDIFTMGARPIAVLNSLRFGSLDDAKTRRLFTGVVEGISHYGNCLIGSETIIWRDDRGVHFDTIGNFVESRLQPGDTTVELTPSTSVETLSLDADTLQSCWQPVRRIFKRRAEKLVTIRTALRRRITVTPEHPTLILSDGKWCIREAHLLKVGDQIPILINMPFPVGENGQENVSPINLIGTLDEQDGDKDVYVDLPPNWQPTDIIRKALREIEPSATRRCRYLKYRRLPLSHFLVLEPLLNISPSDIRLRQGKASYANAVIQPDETFARLLGYYLSEGCVSPKGNTYKIIFTFAVHESEYVDDVVQGLKNLGINPCIEKRDSTIAVYATSWLLGHALKNVWKCGIAASDKAFPALVFQWPRYLQYEALKGLIRGDAKIAFATTSRQLFEQTVMLIQSQGAIPYIYYRPAAEGKIKGRLHQRLPMWQLEVTSGLTELVNVFGAERNAELGEDLTRYNGKKYSVPSFSVSNELAFVKIKSIEINNVDACDVYDIEVDNTHLFATTSGIVTHNCVGVPTVGGEVYFNPAYSDNPLVNVMALGLMETKEIVKAGASGIGNPVLYVGSTTGRDGMGGASFASAELSDASMDDRPAVQVGDPFLEKSLIEACLEAFKTGAVVAAQDMGAAGITCSTSEMAAKGGVGIEFDLDKVPHRETGMVPYEYLLSESQERMLFVAHKGREQELIDIFHRWGLHAVVAGTVIEEPIVRILFQGQVAAEVPATALADNTPIYHRELLAEPPEYARKAWEWTPDSLPPSTTNGIEIQGKLLSWTDILLTLLDTPTIASKRWVYRQYDHQVQNNTVMLPGGADAAVIRLRPLEDHPLVGQASRLPLDMGGQDAHPTRGGQDAHPTRGGQDAHPTRDVAVAVGGQDAHPTRDVADNNLNSDPPLSPLDRGGVQNPKSAVAATVDCNSRYVYLDPYEGAKAVVAEAARNLSCVGAEPLAVTDNLNFGSPEKPIGYWQLASACRGIADACREFKTPVTGGNVSLYNETLDRQGNPQPIYPTPVVGMVGLIPDLARICGQSWHKAGDLIYLLGKQDGVTLGASEYLATIHDTVAGKPPIVDFDLERRVQAVTREGIRNGWINSAHDCAEGGLAVALAEACLGNRLGAELNLNVKQDTSVRWEGFLFGEGGARIIVSVSPESACPWESYLQENLPSAWEKIGQVGNTDSNLRIFTDDRIPLIDASMSDMSDRYYNAIGRRLKI</sequence>
<feature type="binding site" evidence="10">
    <location>
        <position position="707"/>
    </location>
    <ligand>
        <name>substrate</name>
    </ligand>
</feature>
<dbReference type="Pfam" id="PF02769">
    <property type="entry name" value="AIRS_C"/>
    <property type="match status" value="2"/>
</dbReference>
<dbReference type="PANTHER" id="PTHR43555">
    <property type="entry name" value="PHOSPHORIBOSYLFORMYLGLYCINAMIDINE SYNTHASE SUBUNIT PURL"/>
    <property type="match status" value="1"/>
</dbReference>
<feature type="binding site" evidence="10">
    <location>
        <position position="1059"/>
    </location>
    <ligand>
        <name>ATP</name>
        <dbReference type="ChEBI" id="CHEBI:30616"/>
    </ligand>
</feature>
<dbReference type="GO" id="GO:0004519">
    <property type="term" value="F:endonuclease activity"/>
    <property type="evidence" value="ECO:0007669"/>
    <property type="project" value="InterPro"/>
</dbReference>
<keyword evidence="7 10" id="KW-0067">ATP-binding</keyword>
<feature type="binding site" evidence="10">
    <location>
        <begin position="779"/>
        <end position="781"/>
    </location>
    <ligand>
        <name>substrate</name>
    </ligand>
</feature>
<dbReference type="Pfam" id="PF14890">
    <property type="entry name" value="Intein_splicing"/>
    <property type="match status" value="1"/>
</dbReference>
<keyword evidence="2 10" id="KW-0436">Ligase</keyword>
<evidence type="ECO:0000256" key="5">
    <source>
        <dbReference type="ARBA" id="ARBA00022755"/>
    </source>
</evidence>
<dbReference type="InterPro" id="IPR010918">
    <property type="entry name" value="PurM-like_C_dom"/>
</dbReference>
<comment type="subunit">
    <text evidence="10">Monomer. Part of the FGAM synthase complex composed of 1 PurL, 1 PurQ and 2 PurS subunits.</text>
</comment>
<dbReference type="Gene3D" id="3.90.650.10">
    <property type="entry name" value="PurM-like C-terminal domain"/>
    <property type="match status" value="2"/>
</dbReference>
<dbReference type="InterPro" id="IPR036676">
    <property type="entry name" value="PurM-like_C_sf"/>
</dbReference>
<comment type="caution">
    <text evidence="13">The sequence shown here is derived from an EMBL/GenBank/DDBJ whole genome shotgun (WGS) entry which is preliminary data.</text>
</comment>
<keyword evidence="9" id="KW-0651">Protein splicing</keyword>
<evidence type="ECO:0000256" key="9">
    <source>
        <dbReference type="ARBA" id="ARBA00023000"/>
    </source>
</evidence>
<keyword evidence="5 10" id="KW-0658">Purine biosynthesis</keyword>
<dbReference type="SMART" id="SM00305">
    <property type="entry name" value="HintC"/>
    <property type="match status" value="1"/>
</dbReference>
<keyword evidence="3 10" id="KW-0479">Metal-binding</keyword>
<dbReference type="CDD" id="cd02204">
    <property type="entry name" value="PurL_repeat2"/>
    <property type="match status" value="1"/>
</dbReference>
<dbReference type="InterPro" id="IPR004860">
    <property type="entry name" value="LAGLIDADG_dom"/>
</dbReference>
<dbReference type="Gene3D" id="2.170.16.10">
    <property type="entry name" value="Hedgehog/Intein (Hint) domain"/>
    <property type="match status" value="2"/>
</dbReference>
<evidence type="ECO:0000256" key="1">
    <source>
        <dbReference type="ARBA" id="ARBA00022490"/>
    </source>
</evidence>
<feature type="binding site" evidence="10">
    <location>
        <position position="735"/>
    </location>
    <ligand>
        <name>Mg(2+)</name>
        <dbReference type="ChEBI" id="CHEBI:18420"/>
        <label>2</label>
    </ligand>
</feature>
<feature type="domain" description="DOD-type homing endonuclease" evidence="12">
    <location>
        <begin position="385"/>
        <end position="515"/>
    </location>
</feature>
<evidence type="ECO:0000256" key="3">
    <source>
        <dbReference type="ARBA" id="ARBA00022723"/>
    </source>
</evidence>
<dbReference type="PROSITE" id="PS50817">
    <property type="entry name" value="INTEIN_N_TER"/>
    <property type="match status" value="1"/>
</dbReference>
<dbReference type="EMBL" id="BLAY01000152">
    <property type="protein sequence ID" value="GET42188.1"/>
    <property type="molecule type" value="Genomic_DNA"/>
</dbReference>
<organism evidence="13 14">
    <name type="scientific">Microseira wollei NIES-4236</name>
    <dbReference type="NCBI Taxonomy" id="2530354"/>
    <lineage>
        <taxon>Bacteria</taxon>
        <taxon>Bacillati</taxon>
        <taxon>Cyanobacteriota</taxon>
        <taxon>Cyanophyceae</taxon>
        <taxon>Oscillatoriophycideae</taxon>
        <taxon>Aerosakkonematales</taxon>
        <taxon>Aerosakkonemataceae</taxon>
        <taxon>Microseira</taxon>
    </lineage>
</organism>
<dbReference type="InterPro" id="IPR003587">
    <property type="entry name" value="Hint_dom_N"/>
</dbReference>
<evidence type="ECO:0000256" key="8">
    <source>
        <dbReference type="ARBA" id="ARBA00022842"/>
    </source>
</evidence>
<comment type="catalytic activity">
    <reaction evidence="10">
        <text>N(2)-formyl-N(1)-(5-phospho-beta-D-ribosyl)glycinamide + L-glutamine + ATP + H2O = 2-formamido-N(1)-(5-O-phospho-beta-D-ribosyl)acetamidine + L-glutamate + ADP + phosphate + H(+)</text>
        <dbReference type="Rhea" id="RHEA:17129"/>
        <dbReference type="ChEBI" id="CHEBI:15377"/>
        <dbReference type="ChEBI" id="CHEBI:15378"/>
        <dbReference type="ChEBI" id="CHEBI:29985"/>
        <dbReference type="ChEBI" id="CHEBI:30616"/>
        <dbReference type="ChEBI" id="CHEBI:43474"/>
        <dbReference type="ChEBI" id="CHEBI:58359"/>
        <dbReference type="ChEBI" id="CHEBI:147286"/>
        <dbReference type="ChEBI" id="CHEBI:147287"/>
        <dbReference type="ChEBI" id="CHEBI:456216"/>
        <dbReference type="EC" id="6.3.5.3"/>
    </reaction>
</comment>
<feature type="region of interest" description="Disordered" evidence="11">
    <location>
        <begin position="985"/>
        <end position="1013"/>
    </location>
</feature>
<dbReference type="GO" id="GO:0016539">
    <property type="term" value="P:intein-mediated protein splicing"/>
    <property type="evidence" value="ECO:0007669"/>
    <property type="project" value="InterPro"/>
</dbReference>
<dbReference type="Proteomes" id="UP001050975">
    <property type="component" value="Unassembled WGS sequence"/>
</dbReference>
<feature type="binding site" evidence="10">
    <location>
        <position position="1096"/>
    </location>
    <ligand>
        <name>ATP</name>
        <dbReference type="ChEBI" id="CHEBI:30616"/>
    </ligand>
</feature>
<dbReference type="InterPro" id="IPR016188">
    <property type="entry name" value="PurM-like_N"/>
</dbReference>
<dbReference type="InterPro" id="IPR003586">
    <property type="entry name" value="Hint_dom_C"/>
</dbReference>
<dbReference type="SUPFAM" id="SSF55326">
    <property type="entry name" value="PurM N-terminal domain-like"/>
    <property type="match status" value="3"/>
</dbReference>
<dbReference type="CDD" id="cd00081">
    <property type="entry name" value="Hint"/>
    <property type="match status" value="1"/>
</dbReference>
<dbReference type="InterPro" id="IPR010074">
    <property type="entry name" value="PRibForGlyAmidine_synth_PurL"/>
</dbReference>
<dbReference type="GO" id="GO:0004642">
    <property type="term" value="F:phosphoribosylformylglycinamidine synthase activity"/>
    <property type="evidence" value="ECO:0007669"/>
    <property type="project" value="UniProtKB-UniRule"/>
</dbReference>
<dbReference type="Pfam" id="PF00586">
    <property type="entry name" value="AIRS"/>
    <property type="match status" value="2"/>
</dbReference>
<feature type="binding site" evidence="10">
    <location>
        <position position="1099"/>
    </location>
    <ligand>
        <name>substrate</name>
    </ligand>
</feature>
<evidence type="ECO:0000259" key="12">
    <source>
        <dbReference type="PROSITE" id="PS50819"/>
    </source>
</evidence>
<comment type="caution">
    <text evidence="10">Lacks conserved residue(s) required for the propagation of feature annotation.</text>
</comment>
<feature type="region of interest" description="Disordered" evidence="11">
    <location>
        <begin position="941"/>
        <end position="972"/>
    </location>
</feature>
<comment type="similarity">
    <text evidence="10">Belongs to the FGAMS family.</text>
</comment>
<dbReference type="Gene3D" id="3.30.1330.10">
    <property type="entry name" value="PurM-like, N-terminal domain"/>
    <property type="match status" value="2"/>
</dbReference>
<dbReference type="Gene3D" id="3.10.28.10">
    <property type="entry name" value="Homing endonucleases"/>
    <property type="match status" value="1"/>
</dbReference>
<keyword evidence="1 10" id="KW-0963">Cytoplasm</keyword>
<dbReference type="SMART" id="SM00306">
    <property type="entry name" value="HintN"/>
    <property type="match status" value="1"/>
</dbReference>
<dbReference type="PANTHER" id="PTHR43555:SF1">
    <property type="entry name" value="PHOSPHORIBOSYLFORMYLGLYCINAMIDINE SYNTHASE SUBUNIT PURL"/>
    <property type="match status" value="1"/>
</dbReference>
<gene>
    <name evidence="10" type="primary">purL</name>
    <name evidence="13" type="ORF">MiSe_70020</name>
</gene>
<comment type="pathway">
    <text evidence="10">Purine metabolism; IMP biosynthesis via de novo pathway; 5-amino-1-(5-phospho-D-ribosyl)imidazole from N(2)-formyl-N(1)-(5-phospho-D-ribosyl)glycinamide: step 1/2.</text>
</comment>
<dbReference type="PROSITE" id="PS50818">
    <property type="entry name" value="INTEIN_C_TER"/>
    <property type="match status" value="1"/>
</dbReference>
<dbReference type="GO" id="GO:0005737">
    <property type="term" value="C:cytoplasm"/>
    <property type="evidence" value="ECO:0007669"/>
    <property type="project" value="UniProtKB-SubCell"/>
</dbReference>
<evidence type="ECO:0000256" key="10">
    <source>
        <dbReference type="HAMAP-Rule" id="MF_00420"/>
    </source>
</evidence>
<dbReference type="InterPro" id="IPR004042">
    <property type="entry name" value="Intein_endonuc_central"/>
</dbReference>
<dbReference type="SUPFAM" id="SSF56042">
    <property type="entry name" value="PurM C-terminal domain-like"/>
    <property type="match status" value="2"/>
</dbReference>
<keyword evidence="4 10" id="KW-0547">Nucleotide-binding</keyword>
<dbReference type="InterPro" id="IPR041609">
    <property type="entry name" value="PurL_linker"/>
</dbReference>
<dbReference type="InterPro" id="IPR036844">
    <property type="entry name" value="Hint_dom_sf"/>
</dbReference>
<dbReference type="PRINTS" id="PR00379">
    <property type="entry name" value="INTEIN"/>
</dbReference>